<proteinExistence type="predicted"/>
<comment type="caution">
    <text evidence="3">The sequence shown here is derived from an EMBL/GenBank/DDBJ whole genome shotgun (WGS) entry which is preliminary data.</text>
</comment>
<accession>A0A4T0P3K1</accession>
<organism evidence="3 4">
    <name type="scientific">Wallemia mellicola</name>
    <dbReference type="NCBI Taxonomy" id="1708541"/>
    <lineage>
        <taxon>Eukaryota</taxon>
        <taxon>Fungi</taxon>
        <taxon>Dikarya</taxon>
        <taxon>Basidiomycota</taxon>
        <taxon>Wallemiomycotina</taxon>
        <taxon>Wallemiomycetes</taxon>
        <taxon>Wallemiales</taxon>
        <taxon>Wallemiaceae</taxon>
        <taxon>Wallemia</taxon>
    </lineage>
</organism>
<keyword evidence="2" id="KW-1133">Transmembrane helix</keyword>
<feature type="transmembrane region" description="Helical" evidence="2">
    <location>
        <begin position="97"/>
        <end position="118"/>
    </location>
</feature>
<sequence length="283" mass="32212">MFCEGPIRFFLNFVRLSTICMLVMVAVTQLIETSQQSKHTQVWVNDLSGTNNYVDGYDTPTHFFGPVWSLFSHLAIFVQCFILVVAEIRDNVYDNHIPLIGSNYGLLFPSLWQFSLVFTGLSHHHYRKSALVSLYALTILACINLLLGLVGIRVKHARSLCTVEAWCSVLPPPFSWIVQVISKCSQSRRVSQEMRDKTRWSFLSASAASDNSTSRKGSIIKTMEKVYDRYSMRNEPFRTSETPLPRYSDEKHNHSREDSAEKASLSSKRSVKFSERPSSVIPS</sequence>
<feature type="transmembrane region" description="Helical" evidence="2">
    <location>
        <begin position="130"/>
        <end position="150"/>
    </location>
</feature>
<gene>
    <name evidence="3" type="ORF">E3Q17_00309</name>
</gene>
<dbReference type="AlphaFoldDB" id="A0A4T0P3K1"/>
<evidence type="ECO:0000313" key="4">
    <source>
        <dbReference type="Proteomes" id="UP000307169"/>
    </source>
</evidence>
<keyword evidence="2" id="KW-0472">Membrane</keyword>
<evidence type="ECO:0000256" key="2">
    <source>
        <dbReference type="SAM" id="Phobius"/>
    </source>
</evidence>
<dbReference type="EMBL" id="SPRH01000002">
    <property type="protein sequence ID" value="TIC04635.1"/>
    <property type="molecule type" value="Genomic_DNA"/>
</dbReference>
<feature type="compositionally biased region" description="Basic and acidic residues" evidence="1">
    <location>
        <begin position="247"/>
        <end position="261"/>
    </location>
</feature>
<feature type="transmembrane region" description="Helical" evidence="2">
    <location>
        <begin position="12"/>
        <end position="31"/>
    </location>
</feature>
<feature type="region of interest" description="Disordered" evidence="1">
    <location>
        <begin position="236"/>
        <end position="283"/>
    </location>
</feature>
<keyword evidence="2" id="KW-0812">Transmembrane</keyword>
<feature type="transmembrane region" description="Helical" evidence="2">
    <location>
        <begin position="63"/>
        <end position="85"/>
    </location>
</feature>
<evidence type="ECO:0000313" key="3">
    <source>
        <dbReference type="EMBL" id="TIC04635.1"/>
    </source>
</evidence>
<protein>
    <submittedName>
        <fullName evidence="3">Uncharacterized protein</fullName>
    </submittedName>
</protein>
<dbReference type="Proteomes" id="UP000307169">
    <property type="component" value="Unassembled WGS sequence"/>
</dbReference>
<reference evidence="3 4" key="1">
    <citation type="submission" date="2019-03" db="EMBL/GenBank/DDBJ databases">
        <title>Sequencing 25 genomes of Wallemia mellicola.</title>
        <authorList>
            <person name="Gostincar C."/>
        </authorList>
    </citation>
    <scope>NUCLEOTIDE SEQUENCE [LARGE SCALE GENOMIC DNA]</scope>
    <source>
        <strain evidence="3 4">EXF-1262</strain>
    </source>
</reference>
<evidence type="ECO:0000256" key="1">
    <source>
        <dbReference type="SAM" id="MobiDB-lite"/>
    </source>
</evidence>
<name>A0A4T0P3K1_9BASI</name>